<gene>
    <name evidence="2" type="ORF">GS597_18685</name>
</gene>
<accession>A0A8K2A2P5</accession>
<evidence type="ECO:0000259" key="1">
    <source>
        <dbReference type="Pfam" id="PF13767"/>
    </source>
</evidence>
<dbReference type="Proteomes" id="UP000607397">
    <property type="component" value="Unassembled WGS sequence"/>
</dbReference>
<name>A0A8K2A2P5_9CYAN</name>
<proteinExistence type="predicted"/>
<dbReference type="EMBL" id="WVIC01000054">
    <property type="protein sequence ID" value="NCJ08497.1"/>
    <property type="molecule type" value="Genomic_DNA"/>
</dbReference>
<evidence type="ECO:0000313" key="3">
    <source>
        <dbReference type="Proteomes" id="UP000607397"/>
    </source>
</evidence>
<dbReference type="InterPro" id="IPR025433">
    <property type="entry name" value="DUF4168"/>
</dbReference>
<feature type="domain" description="DUF4168" evidence="1">
    <location>
        <begin position="58"/>
        <end position="146"/>
    </location>
</feature>
<comment type="caution">
    <text evidence="2">The sequence shown here is derived from an EMBL/GenBank/DDBJ whole genome shotgun (WGS) entry which is preliminary data.</text>
</comment>
<dbReference type="RefSeq" id="WP_161826967.1">
    <property type="nucleotide sequence ID" value="NZ_WVIC01000054.1"/>
</dbReference>
<organism evidence="2 3">
    <name type="scientific">Petrachloros mirabilis ULC683</name>
    <dbReference type="NCBI Taxonomy" id="2781853"/>
    <lineage>
        <taxon>Bacteria</taxon>
        <taxon>Bacillati</taxon>
        <taxon>Cyanobacteriota</taxon>
        <taxon>Cyanophyceae</taxon>
        <taxon>Synechococcales</taxon>
        <taxon>Petrachlorosaceae</taxon>
        <taxon>Petrachloros</taxon>
        <taxon>Petrachloros mirabilis</taxon>
    </lineage>
</organism>
<reference evidence="2" key="1">
    <citation type="submission" date="2019-12" db="EMBL/GenBank/DDBJ databases">
        <title>High-Quality draft genome sequences of three cyanobacteria isolated from the limestone walls of the Old Cathedral of Coimbra.</title>
        <authorList>
            <person name="Tiago I."/>
            <person name="Soares F."/>
            <person name="Portugal A."/>
        </authorList>
    </citation>
    <scope>NUCLEOTIDE SEQUENCE [LARGE SCALE GENOMIC DNA]</scope>
    <source>
        <strain evidence="2">C</strain>
    </source>
</reference>
<evidence type="ECO:0000313" key="2">
    <source>
        <dbReference type="EMBL" id="NCJ08497.1"/>
    </source>
</evidence>
<protein>
    <submittedName>
        <fullName evidence="2">DUF4168 domain-containing protein</fullName>
    </submittedName>
</protein>
<dbReference type="AlphaFoldDB" id="A0A8K2A2P5"/>
<keyword evidence="3" id="KW-1185">Reference proteome</keyword>
<dbReference type="Pfam" id="PF13767">
    <property type="entry name" value="DUF4168"/>
    <property type="match status" value="1"/>
</dbReference>
<sequence length="158" mass="18550">MSKSTLFSRIDRMRGHNARWFWVVCFASMGWASGWVPSFSQHTASLSFASTAVAQTASQISNYAEAVLQMEAPRKRYYNEVRSYYQDQSLPNDVCRQSNLPNRVQGLCDQFFSDSADILRRNNLSIREFNQLTEQIQRDSDLRDRVQQELIRRQQQRR</sequence>